<gene>
    <name evidence="2" type="ORF">SDC9_69390</name>
</gene>
<protein>
    <submittedName>
        <fullName evidence="2">Uncharacterized protein</fullName>
    </submittedName>
</protein>
<feature type="compositionally biased region" description="Basic and acidic residues" evidence="1">
    <location>
        <begin position="129"/>
        <end position="157"/>
    </location>
</feature>
<name>A0A644Y312_9ZZZZ</name>
<accession>A0A644Y312</accession>
<organism evidence="2">
    <name type="scientific">bioreactor metagenome</name>
    <dbReference type="NCBI Taxonomy" id="1076179"/>
    <lineage>
        <taxon>unclassified sequences</taxon>
        <taxon>metagenomes</taxon>
        <taxon>ecological metagenomes</taxon>
    </lineage>
</organism>
<sequence length="241" mass="27348">MEHIDHKAFCHGVHRVGLPRRENQDTSFVEENLLSPDGDLHLSGYHVHHLFVGVVMKGENRSRIHVPVSHRHVLRVDEPGPEAGKNVFLFQPVHVDEFQGKSLPCLIVGIYYIIREEIQVPENLFSPRPGKEQENHGVEFKSSHKHEERENPFPCRRDVVKILGGTDRSEPGTRVPDGCRSAAHGRDEIHAQGSHEQGSSQEDQQVDDKKGGHRGYRVLPHGFSPDFYPEHPPGVERHDKT</sequence>
<feature type="region of interest" description="Disordered" evidence="1">
    <location>
        <begin position="190"/>
        <end position="241"/>
    </location>
</feature>
<comment type="caution">
    <text evidence="2">The sequence shown here is derived from an EMBL/GenBank/DDBJ whole genome shotgun (WGS) entry which is preliminary data.</text>
</comment>
<evidence type="ECO:0000256" key="1">
    <source>
        <dbReference type="SAM" id="MobiDB-lite"/>
    </source>
</evidence>
<proteinExistence type="predicted"/>
<feature type="region of interest" description="Disordered" evidence="1">
    <location>
        <begin position="125"/>
        <end position="157"/>
    </location>
</feature>
<dbReference type="EMBL" id="VSSQ01003919">
    <property type="protein sequence ID" value="MPM22930.1"/>
    <property type="molecule type" value="Genomic_DNA"/>
</dbReference>
<feature type="compositionally biased region" description="Polar residues" evidence="1">
    <location>
        <begin position="194"/>
        <end position="203"/>
    </location>
</feature>
<dbReference type="AlphaFoldDB" id="A0A644Y312"/>
<reference evidence="2" key="1">
    <citation type="submission" date="2019-08" db="EMBL/GenBank/DDBJ databases">
        <authorList>
            <person name="Kucharzyk K."/>
            <person name="Murdoch R.W."/>
            <person name="Higgins S."/>
            <person name="Loffler F."/>
        </authorList>
    </citation>
    <scope>NUCLEOTIDE SEQUENCE</scope>
</reference>
<evidence type="ECO:0000313" key="2">
    <source>
        <dbReference type="EMBL" id="MPM22930.1"/>
    </source>
</evidence>